<dbReference type="InterPro" id="IPR015422">
    <property type="entry name" value="PyrdxlP-dep_Trfase_small"/>
</dbReference>
<keyword evidence="9 19" id="KW-0663">Pyridoxal phosphate</keyword>
<evidence type="ECO:0000256" key="2">
    <source>
        <dbReference type="ARBA" id="ARBA00004170"/>
    </source>
</evidence>
<evidence type="ECO:0000256" key="19">
    <source>
        <dbReference type="RuleBase" id="RU003693"/>
    </source>
</evidence>
<keyword evidence="12 20" id="KW-0350">Heme biosynthesis</keyword>
<dbReference type="AlphaFoldDB" id="A0A0X3Q0D5"/>
<dbReference type="EMBL" id="GEEE01014643">
    <property type="protein sequence ID" value="JAP48582.1"/>
    <property type="molecule type" value="Transcribed_RNA"/>
</dbReference>
<dbReference type="EMBL" id="GEEE01010239">
    <property type="protein sequence ID" value="JAP52986.1"/>
    <property type="molecule type" value="Transcribed_RNA"/>
</dbReference>
<protein>
    <recommendedName>
        <fullName evidence="6 20">5-aminolevulinate synthase</fullName>
        <ecNumber evidence="6 20">2.3.1.37</ecNumber>
    </recommendedName>
    <alternativeName>
        <fullName evidence="15 20">5-aminolevulinic acid synthase</fullName>
    </alternativeName>
    <alternativeName>
        <fullName evidence="16 20">Delta-ALA synthase</fullName>
    </alternativeName>
    <alternativeName>
        <fullName evidence="17 20">Delta-aminolevulinate synthase</fullName>
    </alternativeName>
</protein>
<dbReference type="InterPro" id="IPR010961">
    <property type="entry name" value="4pyrrol_synth_NH2levulA_synth"/>
</dbReference>
<dbReference type="GO" id="GO:0005743">
    <property type="term" value="C:mitochondrial inner membrane"/>
    <property type="evidence" value="ECO:0007669"/>
    <property type="project" value="UniProtKB-SubCell"/>
</dbReference>
<evidence type="ECO:0000256" key="16">
    <source>
        <dbReference type="ARBA" id="ARBA00031945"/>
    </source>
</evidence>
<gene>
    <name evidence="23" type="primary">HEM0</name>
    <name evidence="23" type="ORF">TR97046</name>
</gene>
<evidence type="ECO:0000256" key="20">
    <source>
        <dbReference type="RuleBase" id="RU910713"/>
    </source>
</evidence>
<comment type="similarity">
    <text evidence="5 19">Belongs to the class-II pyridoxal-phosphate-dependent aminotransferase family.</text>
</comment>
<comment type="subcellular location">
    <subcellularLocation>
        <location evidence="2">Membrane</location>
        <topology evidence="2">Peripheral membrane protein</topology>
    </subcellularLocation>
    <subcellularLocation>
        <location evidence="3">Mitochondrion inner membrane</location>
    </subcellularLocation>
</comment>
<dbReference type="Gene3D" id="3.40.640.10">
    <property type="entry name" value="Type I PLP-dependent aspartate aminotransferase-like (Major domain)"/>
    <property type="match status" value="1"/>
</dbReference>
<evidence type="ECO:0000256" key="8">
    <source>
        <dbReference type="ARBA" id="ARBA00022792"/>
    </source>
</evidence>
<dbReference type="InterPro" id="IPR004839">
    <property type="entry name" value="Aminotransferase_I/II_large"/>
</dbReference>
<dbReference type="PANTHER" id="PTHR13693:SF102">
    <property type="entry name" value="2-AMINO-3-KETOBUTYRATE COENZYME A LIGASE, MITOCHONDRIAL"/>
    <property type="match status" value="1"/>
</dbReference>
<organism evidence="23">
    <name type="scientific">Schistocephalus solidus</name>
    <name type="common">Tapeworm</name>
    <dbReference type="NCBI Taxonomy" id="70667"/>
    <lineage>
        <taxon>Eukaryota</taxon>
        <taxon>Metazoa</taxon>
        <taxon>Spiralia</taxon>
        <taxon>Lophotrochozoa</taxon>
        <taxon>Platyhelminthes</taxon>
        <taxon>Cestoda</taxon>
        <taxon>Eucestoda</taxon>
        <taxon>Diphyllobothriidea</taxon>
        <taxon>Diphyllobothriidae</taxon>
        <taxon>Schistocephalus</taxon>
    </lineage>
</organism>
<evidence type="ECO:0000313" key="23">
    <source>
        <dbReference type="EMBL" id="JAP52986.1"/>
    </source>
</evidence>
<evidence type="ECO:0000259" key="22">
    <source>
        <dbReference type="Pfam" id="PF09029"/>
    </source>
</evidence>
<dbReference type="Gene3D" id="3.90.1150.10">
    <property type="entry name" value="Aspartate Aminotransferase, domain 1"/>
    <property type="match status" value="1"/>
</dbReference>
<dbReference type="EC" id="2.3.1.37" evidence="6 20"/>
<name>A0A0X3Q0D5_SCHSO</name>
<dbReference type="GO" id="GO:0042541">
    <property type="term" value="P:hemoglobin biosynthetic process"/>
    <property type="evidence" value="ECO:0007669"/>
    <property type="project" value="TreeGrafter"/>
</dbReference>
<dbReference type="GO" id="GO:0005759">
    <property type="term" value="C:mitochondrial matrix"/>
    <property type="evidence" value="ECO:0007669"/>
    <property type="project" value="InterPro"/>
</dbReference>
<keyword evidence="7 20" id="KW-0808">Transferase</keyword>
<accession>A0A0X3Q0D5</accession>
<comment type="cofactor">
    <cofactor evidence="1 19">
        <name>pyridoxal 5'-phosphate</name>
        <dbReference type="ChEBI" id="CHEBI:597326"/>
    </cofactor>
</comment>
<dbReference type="InterPro" id="IPR015118">
    <property type="entry name" value="5aminolev_synth_preseq"/>
</dbReference>
<proteinExistence type="inferred from homology"/>
<evidence type="ECO:0000256" key="15">
    <source>
        <dbReference type="ARBA" id="ARBA00031691"/>
    </source>
</evidence>
<dbReference type="PROSITE" id="PS00599">
    <property type="entry name" value="AA_TRANSFER_CLASS_2"/>
    <property type="match status" value="1"/>
</dbReference>
<dbReference type="Pfam" id="PF00155">
    <property type="entry name" value="Aminotran_1_2"/>
    <property type="match status" value="1"/>
</dbReference>
<evidence type="ECO:0000256" key="1">
    <source>
        <dbReference type="ARBA" id="ARBA00001933"/>
    </source>
</evidence>
<dbReference type="UniPathway" id="UPA00251">
    <property type="reaction ID" value="UER00375"/>
</dbReference>
<evidence type="ECO:0000256" key="3">
    <source>
        <dbReference type="ARBA" id="ARBA00004273"/>
    </source>
</evidence>
<dbReference type="GO" id="GO:0030170">
    <property type="term" value="F:pyridoxal phosphate binding"/>
    <property type="evidence" value="ECO:0007669"/>
    <property type="project" value="UniProtKB-UniRule"/>
</dbReference>
<dbReference type="NCBIfam" id="TIGR01821">
    <property type="entry name" value="5aminolev_synth"/>
    <property type="match status" value="1"/>
</dbReference>
<dbReference type="GO" id="GO:0048821">
    <property type="term" value="P:erythrocyte development"/>
    <property type="evidence" value="ECO:0007669"/>
    <property type="project" value="TreeGrafter"/>
</dbReference>
<evidence type="ECO:0000256" key="11">
    <source>
        <dbReference type="ARBA" id="ARBA00023128"/>
    </source>
</evidence>
<comment type="catalytic activity">
    <reaction evidence="18">
        <text>succinyl-CoA + glycine + H(+) = 5-aminolevulinate + CO2 + CoA</text>
        <dbReference type="Rhea" id="RHEA:12921"/>
        <dbReference type="ChEBI" id="CHEBI:15378"/>
        <dbReference type="ChEBI" id="CHEBI:16526"/>
        <dbReference type="ChEBI" id="CHEBI:57287"/>
        <dbReference type="ChEBI" id="CHEBI:57292"/>
        <dbReference type="ChEBI" id="CHEBI:57305"/>
        <dbReference type="ChEBI" id="CHEBI:356416"/>
        <dbReference type="EC" id="2.3.1.37"/>
    </reaction>
    <physiologicalReaction direction="left-to-right" evidence="18">
        <dbReference type="Rhea" id="RHEA:12922"/>
    </physiologicalReaction>
</comment>
<keyword evidence="14 20" id="KW-0012">Acyltransferase</keyword>
<evidence type="ECO:0000256" key="9">
    <source>
        <dbReference type="ARBA" id="ARBA00022898"/>
    </source>
</evidence>
<evidence type="ECO:0000256" key="18">
    <source>
        <dbReference type="ARBA" id="ARBA00049013"/>
    </source>
</evidence>
<evidence type="ECO:0000256" key="6">
    <source>
        <dbReference type="ARBA" id="ARBA00013257"/>
    </source>
</evidence>
<dbReference type="EMBL" id="GEEE01021367">
    <property type="protein sequence ID" value="JAP41858.1"/>
    <property type="molecule type" value="Transcribed_RNA"/>
</dbReference>
<evidence type="ECO:0000256" key="10">
    <source>
        <dbReference type="ARBA" id="ARBA00022946"/>
    </source>
</evidence>
<evidence type="ECO:0000256" key="4">
    <source>
        <dbReference type="ARBA" id="ARBA00005029"/>
    </source>
</evidence>
<sequence>MRARVRPVTKSALHKQATQHGHRYDYCDMLSCPFLKKAPSTFFQKEPQALLTTARRCPFAQHLISQLPTQPVRTVQTAAAKEKCERPYPPVCDTVSNCILKKCPYAGNTERCSSLKSLNASRQLPLKTEFGRGRIPTTCALFACSNHDAPKPIYVSAVSSTASFRKAPENRKFFDFDEFFADQIDKKRSTSTYRVFRRILRDANEYPFADEFSNDERRRITVWCSNDYLGMSRHPKVQESARNAIRRFGVGSGGTRNISGNSLLHEALEHELADLHGKEAALVFSSCYVANEATLYTLGTSIPNLQILSDAGNHASMIHGIRTSRAAKHIYRHNDPHHLRELIRKMPPELPKLVAFETVHSMTGGICPITELLEVTQRHNVLSFVDEVHAVGLYGDHGAGVAEEAGCMSQISAITGTLGKAFASFGGYLAGSRLLVDMLRSYASGFIFTTSLPPPVLAAARASVAILRSSEGQELRAEHRRRVATVRNRLFEAGLPVVDVPSHIIPVRVGNAAICSQVSEDLLWKYGIYIQSINYPTVPKGSERLRIAPSPFHTDELTDKLIDALVSVWRENGLPLAA</sequence>
<evidence type="ECO:0000256" key="17">
    <source>
        <dbReference type="ARBA" id="ARBA00032773"/>
    </source>
</evidence>
<dbReference type="GO" id="GO:0003870">
    <property type="term" value="F:5-aminolevulinate synthase activity"/>
    <property type="evidence" value="ECO:0007669"/>
    <property type="project" value="UniProtKB-EC"/>
</dbReference>
<dbReference type="FunFam" id="3.40.640.10:FF:000006">
    <property type="entry name" value="5-aminolevulinate synthase, mitochondrial"/>
    <property type="match status" value="1"/>
</dbReference>
<dbReference type="InterPro" id="IPR001917">
    <property type="entry name" value="Aminotrans_II_pyridoxalP_BS"/>
</dbReference>
<keyword evidence="10" id="KW-0809">Transit peptide</keyword>
<keyword evidence="13" id="KW-0472">Membrane</keyword>
<keyword evidence="8" id="KW-0999">Mitochondrion inner membrane</keyword>
<dbReference type="PANTHER" id="PTHR13693">
    <property type="entry name" value="CLASS II AMINOTRANSFERASE/8-AMINO-7-OXONONANOATE SYNTHASE"/>
    <property type="match status" value="1"/>
</dbReference>
<feature type="domain" description="5-aminolevulinate synthase presequence" evidence="22">
    <location>
        <begin position="31"/>
        <end position="106"/>
    </location>
</feature>
<keyword evidence="11" id="KW-0496">Mitochondrion</keyword>
<evidence type="ECO:0000256" key="13">
    <source>
        <dbReference type="ARBA" id="ARBA00023136"/>
    </source>
</evidence>
<evidence type="ECO:0000256" key="12">
    <source>
        <dbReference type="ARBA" id="ARBA00023133"/>
    </source>
</evidence>
<dbReference type="CDD" id="cd06454">
    <property type="entry name" value="KBL_like"/>
    <property type="match status" value="1"/>
</dbReference>
<dbReference type="Pfam" id="PF09029">
    <property type="entry name" value="Preseq_ALAS"/>
    <property type="match status" value="1"/>
</dbReference>
<dbReference type="InterPro" id="IPR015424">
    <property type="entry name" value="PyrdxlP-dep_Trfase"/>
</dbReference>
<evidence type="ECO:0000259" key="21">
    <source>
        <dbReference type="Pfam" id="PF00155"/>
    </source>
</evidence>
<dbReference type="SUPFAM" id="SSF53383">
    <property type="entry name" value="PLP-dependent transferases"/>
    <property type="match status" value="1"/>
</dbReference>
<comment type="pathway">
    <text evidence="4 20">Porphyrin-containing compound metabolism; protoporphyrin-IX biosynthesis; 5-aminolevulinate from glycine: step 1/1.</text>
</comment>
<reference evidence="23" key="1">
    <citation type="submission" date="2016-01" db="EMBL/GenBank/DDBJ databases">
        <title>Reference transcriptome for the parasite Schistocephalus solidus: insights into the molecular evolution of parasitism.</title>
        <authorList>
            <person name="Hebert F.O."/>
            <person name="Grambauer S."/>
            <person name="Barber I."/>
            <person name="Landry C.R."/>
            <person name="Aubin-Horth N."/>
        </authorList>
    </citation>
    <scope>NUCLEOTIDE SEQUENCE</scope>
</reference>
<feature type="domain" description="Aminotransferase class I/classII large" evidence="21">
    <location>
        <begin position="220"/>
        <end position="565"/>
    </location>
</feature>
<dbReference type="InterPro" id="IPR015421">
    <property type="entry name" value="PyrdxlP-dep_Trfase_major"/>
</dbReference>
<dbReference type="InterPro" id="IPR050087">
    <property type="entry name" value="AON_synthase_class-II"/>
</dbReference>
<evidence type="ECO:0000256" key="7">
    <source>
        <dbReference type="ARBA" id="ARBA00022679"/>
    </source>
</evidence>
<dbReference type="GO" id="GO:0006782">
    <property type="term" value="P:protoporphyrinogen IX biosynthetic process"/>
    <property type="evidence" value="ECO:0007669"/>
    <property type="project" value="UniProtKB-UniRule"/>
</dbReference>
<evidence type="ECO:0000256" key="5">
    <source>
        <dbReference type="ARBA" id="ARBA00008392"/>
    </source>
</evidence>
<evidence type="ECO:0000256" key="14">
    <source>
        <dbReference type="ARBA" id="ARBA00023315"/>
    </source>
</evidence>